<evidence type="ECO:0000256" key="1">
    <source>
        <dbReference type="SAM" id="Phobius"/>
    </source>
</evidence>
<keyword evidence="1" id="KW-1133">Transmembrane helix</keyword>
<dbReference type="Proteomes" id="UP000198660">
    <property type="component" value="Unassembled WGS sequence"/>
</dbReference>
<proteinExistence type="predicted"/>
<feature type="transmembrane region" description="Helical" evidence="1">
    <location>
        <begin position="66"/>
        <end position="85"/>
    </location>
</feature>
<gene>
    <name evidence="2" type="ORF">SAMN05444972_101499</name>
</gene>
<keyword evidence="3" id="KW-1185">Reference proteome</keyword>
<feature type="transmembrane region" description="Helical" evidence="1">
    <location>
        <begin position="35"/>
        <end position="54"/>
    </location>
</feature>
<sequence length="88" mass="9940">MNNFRLSIWGYGSFLFSIMVLSLYLMNIIAEMGNFFGTSLMIFSIVNGFLFSGYSISKNKQLSPSILTLLINIFLFIMLALGFLITSM</sequence>
<dbReference type="AlphaFoldDB" id="A0A1I6PC73"/>
<keyword evidence="1" id="KW-0812">Transmembrane</keyword>
<feature type="transmembrane region" description="Helical" evidence="1">
    <location>
        <begin position="7"/>
        <end position="29"/>
    </location>
</feature>
<dbReference type="EMBL" id="FPAA01000001">
    <property type="protein sequence ID" value="SFS37814.1"/>
    <property type="molecule type" value="Genomic_DNA"/>
</dbReference>
<evidence type="ECO:0000313" key="2">
    <source>
        <dbReference type="EMBL" id="SFS37814.1"/>
    </source>
</evidence>
<organism evidence="2 3">
    <name type="scientific">Marininema halotolerans</name>
    <dbReference type="NCBI Taxonomy" id="1155944"/>
    <lineage>
        <taxon>Bacteria</taxon>
        <taxon>Bacillati</taxon>
        <taxon>Bacillota</taxon>
        <taxon>Bacilli</taxon>
        <taxon>Bacillales</taxon>
        <taxon>Thermoactinomycetaceae</taxon>
        <taxon>Marininema</taxon>
    </lineage>
</organism>
<evidence type="ECO:0000313" key="3">
    <source>
        <dbReference type="Proteomes" id="UP000198660"/>
    </source>
</evidence>
<name>A0A1I6PC73_9BACL</name>
<reference evidence="3" key="1">
    <citation type="submission" date="2016-10" db="EMBL/GenBank/DDBJ databases">
        <authorList>
            <person name="Varghese N."/>
            <person name="Submissions S."/>
        </authorList>
    </citation>
    <scope>NUCLEOTIDE SEQUENCE [LARGE SCALE GENOMIC DNA]</scope>
    <source>
        <strain evidence="3">DSM 45789</strain>
    </source>
</reference>
<keyword evidence="1" id="KW-0472">Membrane</keyword>
<protein>
    <submittedName>
        <fullName evidence="2">Uncharacterized protein</fullName>
    </submittedName>
</protein>
<accession>A0A1I6PC73</accession>